<gene>
    <name evidence="2" type="ORF">UFOVP334_14</name>
</gene>
<feature type="region of interest" description="Disordered" evidence="1">
    <location>
        <begin position="1"/>
        <end position="29"/>
    </location>
</feature>
<accession>A0A6J5LX59</accession>
<dbReference type="Gene3D" id="3.40.50.300">
    <property type="entry name" value="P-loop containing nucleotide triphosphate hydrolases"/>
    <property type="match status" value="1"/>
</dbReference>
<dbReference type="InterPro" id="IPR005021">
    <property type="entry name" value="Terminase_largesu-like"/>
</dbReference>
<evidence type="ECO:0008006" key="3">
    <source>
        <dbReference type="Google" id="ProtNLM"/>
    </source>
</evidence>
<protein>
    <recommendedName>
        <fullName evidence="3">Terminase large subunit, Lambdalikevirus-type</fullName>
    </recommendedName>
</protein>
<dbReference type="InterPro" id="IPR027417">
    <property type="entry name" value="P-loop_NTPase"/>
</dbReference>
<proteinExistence type="predicted"/>
<sequence>MKTTEKPSEGHQTASEALNSPQSEMGRDTEGQNLQIGVQTPRIHTPLNDLPSRGGELIDLATSLGIDLMDWQKFALIHTHKVKPDGRWASPVNTIVVARQNGKSFLQLIRILGGLFLWDENLQIGSAHRLSTSLEQFRAMVQIIEKNDSLAKQVKKIRWQHGGEEIETIKGNRFIVRAGGSAARGVSRPSTIHLDELREMTDIESFASLRYTLMAATNPMVMAYTNAGDSSSVVLNQFRDRALASIAGVSDDIGYFEWSAPTDEISVENARHANPSMGRLIHADNIKSVLNDPPDVVMTEVLCRWVVAINSAVDAASWGNCLDKSVDLDIDKLTWLAIDLSPDRKHASLVGAQKIGGEQFVVKLLHTWQNDLQLDDKAIANDLADYARKYPTEHVLYSRKTSAAVAARLAPAGIPIFDMDGVYPQACDEMLSAINSGRLKHRGQAQLSEEVLAAVQLRRGDGGWVIGRRASQSVVCAAVAVALATHFATRPENDLDIMVG</sequence>
<dbReference type="PANTHER" id="PTHR41287">
    <property type="match status" value="1"/>
</dbReference>
<dbReference type="PANTHER" id="PTHR41287:SF1">
    <property type="entry name" value="PROTEIN YMFN"/>
    <property type="match status" value="1"/>
</dbReference>
<dbReference type="EMBL" id="LR796346">
    <property type="protein sequence ID" value="CAB4138671.1"/>
    <property type="molecule type" value="Genomic_DNA"/>
</dbReference>
<organism evidence="2">
    <name type="scientific">uncultured Caudovirales phage</name>
    <dbReference type="NCBI Taxonomy" id="2100421"/>
    <lineage>
        <taxon>Viruses</taxon>
        <taxon>Duplodnaviria</taxon>
        <taxon>Heunggongvirae</taxon>
        <taxon>Uroviricota</taxon>
        <taxon>Caudoviricetes</taxon>
        <taxon>Peduoviridae</taxon>
        <taxon>Maltschvirus</taxon>
        <taxon>Maltschvirus maltsch</taxon>
    </lineage>
</organism>
<feature type="compositionally biased region" description="Polar residues" evidence="1">
    <location>
        <begin position="10"/>
        <end position="23"/>
    </location>
</feature>
<reference evidence="2" key="1">
    <citation type="submission" date="2020-04" db="EMBL/GenBank/DDBJ databases">
        <authorList>
            <person name="Chiriac C."/>
            <person name="Salcher M."/>
            <person name="Ghai R."/>
            <person name="Kavagutti S V."/>
        </authorList>
    </citation>
    <scope>NUCLEOTIDE SEQUENCE</scope>
</reference>
<name>A0A6J5LX59_9CAUD</name>
<evidence type="ECO:0000313" key="2">
    <source>
        <dbReference type="EMBL" id="CAB4138671.1"/>
    </source>
</evidence>
<evidence type="ECO:0000256" key="1">
    <source>
        <dbReference type="SAM" id="MobiDB-lite"/>
    </source>
</evidence>